<evidence type="ECO:0000313" key="1">
    <source>
        <dbReference type="EMBL" id="SVD72978.1"/>
    </source>
</evidence>
<dbReference type="AlphaFoldDB" id="A0A382XRR5"/>
<name>A0A382XRR5_9ZZZZ</name>
<protein>
    <submittedName>
        <fullName evidence="1">Uncharacterized protein</fullName>
    </submittedName>
</protein>
<organism evidence="1">
    <name type="scientific">marine metagenome</name>
    <dbReference type="NCBI Taxonomy" id="408172"/>
    <lineage>
        <taxon>unclassified sequences</taxon>
        <taxon>metagenomes</taxon>
        <taxon>ecological metagenomes</taxon>
    </lineage>
</organism>
<dbReference type="EMBL" id="UINC01169442">
    <property type="protein sequence ID" value="SVD72978.1"/>
    <property type="molecule type" value="Genomic_DNA"/>
</dbReference>
<proteinExistence type="predicted"/>
<reference evidence="1" key="1">
    <citation type="submission" date="2018-05" db="EMBL/GenBank/DDBJ databases">
        <authorList>
            <person name="Lanie J.A."/>
            <person name="Ng W.-L."/>
            <person name="Kazmierczak K.M."/>
            <person name="Andrzejewski T.M."/>
            <person name="Davidsen T.M."/>
            <person name="Wayne K.J."/>
            <person name="Tettelin H."/>
            <person name="Glass J.I."/>
            <person name="Rusch D."/>
            <person name="Podicherti R."/>
            <person name="Tsui H.-C.T."/>
            <person name="Winkler M.E."/>
        </authorList>
    </citation>
    <scope>NUCLEOTIDE SEQUENCE</scope>
</reference>
<sequence length="85" mass="9942">MVAIAKQRLIIFIFPPVSKKCLFLWRRPDSQLAALALVYCRGNQRFVPALIRIYHQSRTKSMKNRIIRASGMMDLVISSMPDHYY</sequence>
<gene>
    <name evidence="1" type="ORF">METZ01_LOCUS425832</name>
</gene>
<accession>A0A382XRR5</accession>